<evidence type="ECO:0000313" key="2">
    <source>
        <dbReference type="Proteomes" id="UP001056120"/>
    </source>
</evidence>
<proteinExistence type="predicted"/>
<keyword evidence="2" id="KW-1185">Reference proteome</keyword>
<gene>
    <name evidence="1" type="ORF">L1987_49857</name>
</gene>
<accession>A0ACB9FWW9</accession>
<comment type="caution">
    <text evidence="1">The sequence shown here is derived from an EMBL/GenBank/DDBJ whole genome shotgun (WGS) entry which is preliminary data.</text>
</comment>
<dbReference type="Proteomes" id="UP001056120">
    <property type="component" value="Linkage Group LG16"/>
</dbReference>
<protein>
    <submittedName>
        <fullName evidence="1">Uncharacterized protein</fullName>
    </submittedName>
</protein>
<organism evidence="1 2">
    <name type="scientific">Smallanthus sonchifolius</name>
    <dbReference type="NCBI Taxonomy" id="185202"/>
    <lineage>
        <taxon>Eukaryota</taxon>
        <taxon>Viridiplantae</taxon>
        <taxon>Streptophyta</taxon>
        <taxon>Embryophyta</taxon>
        <taxon>Tracheophyta</taxon>
        <taxon>Spermatophyta</taxon>
        <taxon>Magnoliopsida</taxon>
        <taxon>eudicotyledons</taxon>
        <taxon>Gunneridae</taxon>
        <taxon>Pentapetalae</taxon>
        <taxon>asterids</taxon>
        <taxon>campanulids</taxon>
        <taxon>Asterales</taxon>
        <taxon>Asteraceae</taxon>
        <taxon>Asteroideae</taxon>
        <taxon>Heliantheae alliance</taxon>
        <taxon>Millerieae</taxon>
        <taxon>Smallanthus</taxon>
    </lineage>
</organism>
<name>A0ACB9FWW9_9ASTR</name>
<reference evidence="2" key="1">
    <citation type="journal article" date="2022" name="Mol. Ecol. Resour.">
        <title>The genomes of chicory, endive, great burdock and yacon provide insights into Asteraceae palaeo-polyploidization history and plant inulin production.</title>
        <authorList>
            <person name="Fan W."/>
            <person name="Wang S."/>
            <person name="Wang H."/>
            <person name="Wang A."/>
            <person name="Jiang F."/>
            <person name="Liu H."/>
            <person name="Zhao H."/>
            <person name="Xu D."/>
            <person name="Zhang Y."/>
        </authorList>
    </citation>
    <scope>NUCLEOTIDE SEQUENCE [LARGE SCALE GENOMIC DNA]</scope>
    <source>
        <strain evidence="2">cv. Yunnan</strain>
    </source>
</reference>
<dbReference type="EMBL" id="CM042033">
    <property type="protein sequence ID" value="KAI3775286.1"/>
    <property type="molecule type" value="Genomic_DNA"/>
</dbReference>
<reference evidence="1 2" key="2">
    <citation type="journal article" date="2022" name="Mol. Ecol. Resour.">
        <title>The genomes of chicory, endive, great burdock and yacon provide insights into Asteraceae paleo-polyploidization history and plant inulin production.</title>
        <authorList>
            <person name="Fan W."/>
            <person name="Wang S."/>
            <person name="Wang H."/>
            <person name="Wang A."/>
            <person name="Jiang F."/>
            <person name="Liu H."/>
            <person name="Zhao H."/>
            <person name="Xu D."/>
            <person name="Zhang Y."/>
        </authorList>
    </citation>
    <scope>NUCLEOTIDE SEQUENCE [LARGE SCALE GENOMIC DNA]</scope>
    <source>
        <strain evidence="2">cv. Yunnan</strain>
        <tissue evidence="1">Leaves</tissue>
    </source>
</reference>
<sequence length="113" mass="12832">MNEFKIEHPQDDVKTKFSRWFLEKVYSMKKQNSPEFHSELYALSIGADINASTYASCIVNGVRFMVEPDEVSENDTDEANQVEPDEVSENESEYYTEGSDSDTEVSEGELSEG</sequence>
<evidence type="ECO:0000313" key="1">
    <source>
        <dbReference type="EMBL" id="KAI3775286.1"/>
    </source>
</evidence>